<evidence type="ECO:0000313" key="2">
    <source>
        <dbReference type="Proteomes" id="UP001516400"/>
    </source>
</evidence>
<dbReference type="EMBL" id="JABFTP020000185">
    <property type="protein sequence ID" value="KAL3287934.1"/>
    <property type="molecule type" value="Genomic_DNA"/>
</dbReference>
<evidence type="ECO:0000313" key="1">
    <source>
        <dbReference type="EMBL" id="KAL3287934.1"/>
    </source>
</evidence>
<dbReference type="AlphaFoldDB" id="A0ABD2PAU8"/>
<dbReference type="Proteomes" id="UP001516400">
    <property type="component" value="Unassembled WGS sequence"/>
</dbReference>
<reference evidence="1 2" key="1">
    <citation type="journal article" date="2021" name="BMC Biol.">
        <title>Horizontally acquired antibacterial genes associated with adaptive radiation of ladybird beetles.</title>
        <authorList>
            <person name="Li H.S."/>
            <person name="Tang X.F."/>
            <person name="Huang Y.H."/>
            <person name="Xu Z.Y."/>
            <person name="Chen M.L."/>
            <person name="Du X.Y."/>
            <person name="Qiu B.Y."/>
            <person name="Chen P.T."/>
            <person name="Zhang W."/>
            <person name="Slipinski A."/>
            <person name="Escalona H.E."/>
            <person name="Waterhouse R.M."/>
            <person name="Zwick A."/>
            <person name="Pang H."/>
        </authorList>
    </citation>
    <scope>NUCLEOTIDE SEQUENCE [LARGE SCALE GENOMIC DNA]</scope>
    <source>
        <strain evidence="1">SYSU2018</strain>
    </source>
</reference>
<accession>A0ABD2PAU8</accession>
<name>A0ABD2PAU8_9CUCU</name>
<sequence length="109" mass="12773">MLIGRNVYFRLTPKRNLLVIFNDCFPEKTIRISEQSKSKRVEKETQGILTLRNQIEAATTIASVKKDEATFGLLRFLKKQLKEQIRKQIRVNDAKKPRSWIIKAEPFGR</sequence>
<gene>
    <name evidence="1" type="ORF">HHI36_002390</name>
</gene>
<comment type="caution">
    <text evidence="1">The sequence shown here is derived from an EMBL/GenBank/DDBJ whole genome shotgun (WGS) entry which is preliminary data.</text>
</comment>
<keyword evidence="2" id="KW-1185">Reference proteome</keyword>
<proteinExistence type="predicted"/>
<organism evidence="1 2">
    <name type="scientific">Cryptolaemus montrouzieri</name>
    <dbReference type="NCBI Taxonomy" id="559131"/>
    <lineage>
        <taxon>Eukaryota</taxon>
        <taxon>Metazoa</taxon>
        <taxon>Ecdysozoa</taxon>
        <taxon>Arthropoda</taxon>
        <taxon>Hexapoda</taxon>
        <taxon>Insecta</taxon>
        <taxon>Pterygota</taxon>
        <taxon>Neoptera</taxon>
        <taxon>Endopterygota</taxon>
        <taxon>Coleoptera</taxon>
        <taxon>Polyphaga</taxon>
        <taxon>Cucujiformia</taxon>
        <taxon>Coccinelloidea</taxon>
        <taxon>Coccinellidae</taxon>
        <taxon>Scymninae</taxon>
        <taxon>Scymnini</taxon>
        <taxon>Cryptolaemus</taxon>
    </lineage>
</organism>
<protein>
    <submittedName>
        <fullName evidence="1">Uncharacterized protein</fullName>
    </submittedName>
</protein>